<evidence type="ECO:0000313" key="1">
    <source>
        <dbReference type="EMBL" id="MBR9728491.1"/>
    </source>
</evidence>
<proteinExistence type="predicted"/>
<dbReference type="RefSeq" id="WP_153664024.1">
    <property type="nucleotide sequence ID" value="NZ_JAAIKR010000010.1"/>
</dbReference>
<gene>
    <name evidence="1" type="ORF">G3R48_10945</name>
</gene>
<dbReference type="EMBL" id="JAAIKR010000010">
    <property type="protein sequence ID" value="MBR9728491.1"/>
    <property type="molecule type" value="Genomic_DNA"/>
</dbReference>
<evidence type="ECO:0008006" key="3">
    <source>
        <dbReference type="Google" id="ProtNLM"/>
    </source>
</evidence>
<dbReference type="Gene3D" id="3.40.50.1240">
    <property type="entry name" value="Phosphoglycerate mutase-like"/>
    <property type="match status" value="1"/>
</dbReference>
<protein>
    <recommendedName>
        <fullName evidence="3">Histidine phosphatase family protein</fullName>
    </recommendedName>
</protein>
<dbReference type="Proteomes" id="UP000811844">
    <property type="component" value="Unassembled WGS sequence"/>
</dbReference>
<accession>A0ABS5I393</accession>
<dbReference type="SMART" id="SM00855">
    <property type="entry name" value="PGAM"/>
    <property type="match status" value="1"/>
</dbReference>
<organism evidence="1 2">
    <name type="scientific">Shewanella intestini</name>
    <dbReference type="NCBI Taxonomy" id="2017544"/>
    <lineage>
        <taxon>Bacteria</taxon>
        <taxon>Pseudomonadati</taxon>
        <taxon>Pseudomonadota</taxon>
        <taxon>Gammaproteobacteria</taxon>
        <taxon>Alteromonadales</taxon>
        <taxon>Shewanellaceae</taxon>
        <taxon>Shewanella</taxon>
    </lineage>
</organism>
<sequence>MKKMKLWLLRHGKCEGGNILRGQVNVPLADEGIEQMNRGFNKIGGLPGVIVSSSLQRCANWSQTLANKHGLTIKLSQALTEISFGDWDGQTFDQLYADFPEQMDAYWHAPWDKKNTAANGEHLVDFQQRVLCELASQLDDFCQSSAMADNQHWASTDASMLIVTHGGVIKAILAHILNSGQSAGLFSQFSLPYGALLGVDVYVDSRLRLNPPPLTDAKPAADKFNDCQSKDAQAKEHVAQDILYQKTIHKDTVQQNNENNLIGYQFSLNWPES</sequence>
<keyword evidence="2" id="KW-1185">Reference proteome</keyword>
<dbReference type="InterPro" id="IPR013078">
    <property type="entry name" value="His_Pase_superF_clade-1"/>
</dbReference>
<dbReference type="PANTHER" id="PTHR48100">
    <property type="entry name" value="BROAD-SPECIFICITY PHOSPHATASE YOR283W-RELATED"/>
    <property type="match status" value="1"/>
</dbReference>
<dbReference type="CDD" id="cd07067">
    <property type="entry name" value="HP_PGM_like"/>
    <property type="match status" value="1"/>
</dbReference>
<dbReference type="Pfam" id="PF00300">
    <property type="entry name" value="His_Phos_1"/>
    <property type="match status" value="1"/>
</dbReference>
<dbReference type="SUPFAM" id="SSF53254">
    <property type="entry name" value="Phosphoglycerate mutase-like"/>
    <property type="match status" value="1"/>
</dbReference>
<dbReference type="PANTHER" id="PTHR48100:SF1">
    <property type="entry name" value="HISTIDINE PHOSPHATASE FAMILY PROTEIN-RELATED"/>
    <property type="match status" value="1"/>
</dbReference>
<comment type="caution">
    <text evidence="1">The sequence shown here is derived from an EMBL/GenBank/DDBJ whole genome shotgun (WGS) entry which is preliminary data.</text>
</comment>
<evidence type="ECO:0000313" key="2">
    <source>
        <dbReference type="Proteomes" id="UP000811844"/>
    </source>
</evidence>
<reference evidence="1 2" key="1">
    <citation type="submission" date="2020-02" db="EMBL/GenBank/DDBJ databases">
        <title>Shewanella WXL01 sp. nov., a marine bacterium isolated from green algae in Luhuitou Fringing Reef (Northern South China Sea).</title>
        <authorList>
            <person name="Wang X."/>
        </authorList>
    </citation>
    <scope>NUCLEOTIDE SEQUENCE [LARGE SCALE GENOMIC DNA]</scope>
    <source>
        <strain evidence="1 2">MCCC 1A01895</strain>
    </source>
</reference>
<dbReference type="InterPro" id="IPR050275">
    <property type="entry name" value="PGM_Phosphatase"/>
</dbReference>
<dbReference type="InterPro" id="IPR029033">
    <property type="entry name" value="His_PPase_superfam"/>
</dbReference>
<name>A0ABS5I393_9GAMM</name>